<protein>
    <recommendedName>
        <fullName evidence="4">Beta-barrel porin-2, OmpL-like. bbp2</fullName>
    </recommendedName>
</protein>
<evidence type="ECO:0008006" key="4">
    <source>
        <dbReference type="Google" id="ProtNLM"/>
    </source>
</evidence>
<dbReference type="InterPro" id="IPR023614">
    <property type="entry name" value="Porin_dom_sf"/>
</dbReference>
<feature type="signal peptide" evidence="1">
    <location>
        <begin position="1"/>
        <end position="35"/>
    </location>
</feature>
<accession>A0A7D4T128</accession>
<evidence type="ECO:0000256" key="1">
    <source>
        <dbReference type="SAM" id="SignalP"/>
    </source>
</evidence>
<sequence>MFPAMHLRNRFGKPVSKLFYAMILASTLAVSPASAEVQANAFISQGFIKSYDSPFLTKDSEKGSLKLNEIGLNLNWIYNSDWRFSGQLLSQTFGDIYEGEPKIDYLLADYLIFDNGLNSAGIRAGRVKTPYGLYNDSRDYPSSRPGIFLPSAIYFEGLRDFMVSTDGVNLYSTHFLSGGTLEVDAYYGEKSTSDDSLELYLLKGIDNRGDINRMRKYGLNLYFEPNALPNLHFNYSYMNAEPMIDLDPAVTSLISNARYTVGLHMLSAQYQYKNHIFSSEYLDIQTHTDIEYTFQPSDNIDTKGHAYYFQWQWLPLPSLETWIRYSYYLGNNDKRDEDNLRGYSKVSTLALRWHILPELNFTAQYDHRQGHANIPIFPDYDDNEMDKHWSVLSGQLNYHKQF</sequence>
<dbReference type="EMBL" id="CP054020">
    <property type="protein sequence ID" value="QKI89622.1"/>
    <property type="molecule type" value="Genomic_DNA"/>
</dbReference>
<name>A0A7D4T128_9GAMM</name>
<dbReference type="Gene3D" id="2.40.160.10">
    <property type="entry name" value="Porin"/>
    <property type="match status" value="1"/>
</dbReference>
<dbReference type="SUPFAM" id="SSF56935">
    <property type="entry name" value="Porins"/>
    <property type="match status" value="1"/>
</dbReference>
<proteinExistence type="predicted"/>
<keyword evidence="3" id="KW-1185">Reference proteome</keyword>
<keyword evidence="1" id="KW-0732">Signal</keyword>
<dbReference type="Proteomes" id="UP000504724">
    <property type="component" value="Chromosome"/>
</dbReference>
<reference evidence="2 3" key="1">
    <citation type="submission" date="2020-05" db="EMBL/GenBank/DDBJ databases">
        <title>Thiomicrorhabdus sediminis sp.nov. and Thiomicrorhabdus xiamenensis sp.nov., novel sulfur-oxidizing bacteria isolated from coastal sediment.</title>
        <authorList>
            <person name="Liu X."/>
        </authorList>
    </citation>
    <scope>NUCLEOTIDE SEQUENCE [LARGE SCALE GENOMIC DNA]</scope>
    <source>
        <strain evidence="2 3">G2</strain>
    </source>
</reference>
<gene>
    <name evidence="2" type="ORF">HQN79_08595</name>
</gene>
<dbReference type="AlphaFoldDB" id="A0A7D4T128"/>
<evidence type="ECO:0000313" key="2">
    <source>
        <dbReference type="EMBL" id="QKI89622.1"/>
    </source>
</evidence>
<evidence type="ECO:0000313" key="3">
    <source>
        <dbReference type="Proteomes" id="UP000504724"/>
    </source>
</evidence>
<dbReference type="RefSeq" id="WP_173285617.1">
    <property type="nucleotide sequence ID" value="NZ_CP054020.1"/>
</dbReference>
<dbReference type="KEGG" id="txa:HQN79_08595"/>
<organism evidence="2 3">
    <name type="scientific">Thiomicrorhabdus xiamenensis</name>
    <dbReference type="NCBI Taxonomy" id="2739063"/>
    <lineage>
        <taxon>Bacteria</taxon>
        <taxon>Pseudomonadati</taxon>
        <taxon>Pseudomonadota</taxon>
        <taxon>Gammaproteobacteria</taxon>
        <taxon>Thiotrichales</taxon>
        <taxon>Piscirickettsiaceae</taxon>
        <taxon>Thiomicrorhabdus</taxon>
    </lineage>
</organism>
<feature type="chain" id="PRO_5029000384" description="Beta-barrel porin-2, OmpL-like. bbp2" evidence="1">
    <location>
        <begin position="36"/>
        <end position="402"/>
    </location>
</feature>